<organism evidence="1 2">
    <name type="scientific">Dentiscutata erythropus</name>
    <dbReference type="NCBI Taxonomy" id="1348616"/>
    <lineage>
        <taxon>Eukaryota</taxon>
        <taxon>Fungi</taxon>
        <taxon>Fungi incertae sedis</taxon>
        <taxon>Mucoromycota</taxon>
        <taxon>Glomeromycotina</taxon>
        <taxon>Glomeromycetes</taxon>
        <taxon>Diversisporales</taxon>
        <taxon>Gigasporaceae</taxon>
        <taxon>Dentiscutata</taxon>
    </lineage>
</organism>
<gene>
    <name evidence="1" type="ORF">DERYTH_LOCUS1299</name>
</gene>
<evidence type="ECO:0000313" key="2">
    <source>
        <dbReference type="Proteomes" id="UP000789405"/>
    </source>
</evidence>
<sequence>MGAQQKIQKVPSLPYYNSIFSSTPPVTKLLLKNLYAQRRCKKAGRHGEDH</sequence>
<evidence type="ECO:0000313" key="1">
    <source>
        <dbReference type="EMBL" id="CAG8467540.1"/>
    </source>
</evidence>
<dbReference type="EMBL" id="CAJVPY010000354">
    <property type="protein sequence ID" value="CAG8467540.1"/>
    <property type="molecule type" value="Genomic_DNA"/>
</dbReference>
<protein>
    <submittedName>
        <fullName evidence="1">23652_t:CDS:1</fullName>
    </submittedName>
</protein>
<accession>A0A9N8W0G3</accession>
<reference evidence="1" key="1">
    <citation type="submission" date="2021-06" db="EMBL/GenBank/DDBJ databases">
        <authorList>
            <person name="Kallberg Y."/>
            <person name="Tangrot J."/>
            <person name="Rosling A."/>
        </authorList>
    </citation>
    <scope>NUCLEOTIDE SEQUENCE</scope>
    <source>
        <strain evidence="1">MA453B</strain>
    </source>
</reference>
<proteinExistence type="predicted"/>
<name>A0A9N8W0G3_9GLOM</name>
<comment type="caution">
    <text evidence="1">The sequence shown here is derived from an EMBL/GenBank/DDBJ whole genome shotgun (WGS) entry which is preliminary data.</text>
</comment>
<dbReference type="Proteomes" id="UP000789405">
    <property type="component" value="Unassembled WGS sequence"/>
</dbReference>
<keyword evidence="2" id="KW-1185">Reference proteome</keyword>
<dbReference type="AlphaFoldDB" id="A0A9N8W0G3"/>